<dbReference type="KEGG" id="scia:HUG15_20550"/>
<evidence type="ECO:0000256" key="1">
    <source>
        <dbReference type="SAM" id="Phobius"/>
    </source>
</evidence>
<accession>A0A7T6Z6K3</accession>
<keyword evidence="1" id="KW-0472">Membrane</keyword>
<evidence type="ECO:0000313" key="3">
    <source>
        <dbReference type="Proteomes" id="UP000595823"/>
    </source>
</evidence>
<sequence>MSKSKERSFLAEPGGKLLWVLLAVIVFVFAWWPTDIYFYEISLVGWLMFGSLFIWLLLTIIYVRWMESIEDETLDEKDEKENDIA</sequence>
<feature type="transmembrane region" description="Helical" evidence="1">
    <location>
        <begin position="44"/>
        <end position="63"/>
    </location>
</feature>
<dbReference type="EMBL" id="CP054705">
    <property type="protein sequence ID" value="QQK77738.1"/>
    <property type="molecule type" value="Genomic_DNA"/>
</dbReference>
<keyword evidence="1" id="KW-1133">Transmembrane helix</keyword>
<keyword evidence="3" id="KW-1185">Reference proteome</keyword>
<organism evidence="2 3">
    <name type="scientific">Salicibibacter cibarius</name>
    <dbReference type="NCBI Taxonomy" id="2743000"/>
    <lineage>
        <taxon>Bacteria</taxon>
        <taxon>Bacillati</taxon>
        <taxon>Bacillota</taxon>
        <taxon>Bacilli</taxon>
        <taxon>Bacillales</taxon>
        <taxon>Bacillaceae</taxon>
        <taxon>Salicibibacter</taxon>
    </lineage>
</organism>
<evidence type="ECO:0000313" key="2">
    <source>
        <dbReference type="EMBL" id="QQK77738.1"/>
    </source>
</evidence>
<gene>
    <name evidence="2" type="ORF">HUG15_20550</name>
</gene>
<name>A0A7T6Z6K3_9BACI</name>
<dbReference type="AlphaFoldDB" id="A0A7T6Z6K3"/>
<reference evidence="2 3" key="1">
    <citation type="submission" date="2020-06" db="EMBL/GenBank/DDBJ databases">
        <title>Genomic analysis of Salicibibacter sp. NKC5-3.</title>
        <authorList>
            <person name="Oh Y.J."/>
        </authorList>
    </citation>
    <scope>NUCLEOTIDE SEQUENCE [LARGE SCALE GENOMIC DNA]</scope>
    <source>
        <strain evidence="2 3">NKC5-3</strain>
    </source>
</reference>
<dbReference type="RefSeq" id="WP_200125372.1">
    <property type="nucleotide sequence ID" value="NZ_CP054705.1"/>
</dbReference>
<dbReference type="Proteomes" id="UP000595823">
    <property type="component" value="Chromosome"/>
</dbReference>
<protein>
    <submittedName>
        <fullName evidence="2">Uncharacterized protein</fullName>
    </submittedName>
</protein>
<keyword evidence="1" id="KW-0812">Transmembrane</keyword>
<feature type="transmembrane region" description="Helical" evidence="1">
    <location>
        <begin position="16"/>
        <end position="32"/>
    </location>
</feature>
<proteinExistence type="predicted"/>